<dbReference type="InterPro" id="IPR000551">
    <property type="entry name" value="MerR-type_HTH_dom"/>
</dbReference>
<dbReference type="GO" id="GO:0003677">
    <property type="term" value="F:DNA binding"/>
    <property type="evidence" value="ECO:0007669"/>
    <property type="project" value="UniProtKB-KW"/>
</dbReference>
<dbReference type="InterPro" id="IPR009061">
    <property type="entry name" value="DNA-bd_dom_put_sf"/>
</dbReference>
<organism evidence="4 5">
    <name type="scientific">Vreelandella nanhaiensis</name>
    <dbReference type="NCBI Taxonomy" id="1258546"/>
    <lineage>
        <taxon>Bacteria</taxon>
        <taxon>Pseudomonadati</taxon>
        <taxon>Pseudomonadota</taxon>
        <taxon>Gammaproteobacteria</taxon>
        <taxon>Oceanospirillales</taxon>
        <taxon>Halomonadaceae</taxon>
        <taxon>Vreelandella</taxon>
    </lineage>
</organism>
<dbReference type="SMART" id="SM00422">
    <property type="entry name" value="HTH_MERR"/>
    <property type="match status" value="1"/>
</dbReference>
<protein>
    <submittedName>
        <fullName evidence="4">MerR family transcriptional regulator</fullName>
    </submittedName>
</protein>
<dbReference type="RefSeq" id="WP_127061370.1">
    <property type="nucleotide sequence ID" value="NZ_RZHF01000010.1"/>
</dbReference>
<dbReference type="PRINTS" id="PR00040">
    <property type="entry name" value="HTHMERR"/>
</dbReference>
<evidence type="ECO:0000313" key="4">
    <source>
        <dbReference type="EMBL" id="RUR32145.1"/>
    </source>
</evidence>
<dbReference type="EMBL" id="RZHF01000010">
    <property type="protein sequence ID" value="RUR32145.1"/>
    <property type="molecule type" value="Genomic_DNA"/>
</dbReference>
<evidence type="ECO:0000313" key="5">
    <source>
        <dbReference type="Proteomes" id="UP000287023"/>
    </source>
</evidence>
<reference evidence="4 5" key="1">
    <citation type="submission" date="2018-12" db="EMBL/GenBank/DDBJ databases">
        <title>three novel Halomonas strain isolated from plants.</title>
        <authorList>
            <person name="Sun C."/>
        </authorList>
    </citation>
    <scope>NUCLEOTIDE SEQUENCE [LARGE SCALE GENOMIC DNA]</scope>
    <source>
        <strain evidence="4 5">JCM 18142</strain>
    </source>
</reference>
<dbReference type="SUPFAM" id="SSF46955">
    <property type="entry name" value="Putative DNA-binding domain"/>
    <property type="match status" value="1"/>
</dbReference>
<dbReference type="PROSITE" id="PS50937">
    <property type="entry name" value="HTH_MERR_2"/>
    <property type="match status" value="1"/>
</dbReference>
<sequence length="137" mass="15635">MRLGEVAQRTGCEIETIRFYEKESLLAAPARSTSGYRRYQALHVEQLLFIRHCRILGMGLVQVRVLLAFRAHPTRDCGGGKELLDRQINRIQQQMATLQSLEQQLIALRRQCGDPQQADDCRILKNLGETQSCGDHE</sequence>
<feature type="coiled-coil region" evidence="2">
    <location>
        <begin position="81"/>
        <end position="111"/>
    </location>
</feature>
<dbReference type="Proteomes" id="UP000287023">
    <property type="component" value="Unassembled WGS sequence"/>
</dbReference>
<evidence type="ECO:0000259" key="3">
    <source>
        <dbReference type="PROSITE" id="PS50937"/>
    </source>
</evidence>
<dbReference type="OrthoDB" id="9808480at2"/>
<dbReference type="GO" id="GO:0003700">
    <property type="term" value="F:DNA-binding transcription factor activity"/>
    <property type="evidence" value="ECO:0007669"/>
    <property type="project" value="InterPro"/>
</dbReference>
<evidence type="ECO:0000256" key="1">
    <source>
        <dbReference type="ARBA" id="ARBA00023125"/>
    </source>
</evidence>
<dbReference type="PANTHER" id="PTHR30204">
    <property type="entry name" value="REDOX-CYCLING DRUG-SENSING TRANSCRIPTIONAL ACTIVATOR SOXR"/>
    <property type="match status" value="1"/>
</dbReference>
<dbReference type="AlphaFoldDB" id="A0A3S0XX09"/>
<evidence type="ECO:0000256" key="2">
    <source>
        <dbReference type="SAM" id="Coils"/>
    </source>
</evidence>
<keyword evidence="5" id="KW-1185">Reference proteome</keyword>
<proteinExistence type="predicted"/>
<gene>
    <name evidence="4" type="ORF">ELY38_08525</name>
</gene>
<accession>A0A3S0XX09</accession>
<keyword evidence="1" id="KW-0238">DNA-binding</keyword>
<dbReference type="InterPro" id="IPR047057">
    <property type="entry name" value="MerR_fam"/>
</dbReference>
<name>A0A3S0XX09_9GAMM</name>
<dbReference type="Gene3D" id="1.10.1660.10">
    <property type="match status" value="1"/>
</dbReference>
<feature type="domain" description="HTH merR-type" evidence="3">
    <location>
        <begin position="1"/>
        <end position="69"/>
    </location>
</feature>
<dbReference type="Pfam" id="PF13411">
    <property type="entry name" value="MerR_1"/>
    <property type="match status" value="1"/>
</dbReference>
<keyword evidence="2" id="KW-0175">Coiled coil</keyword>
<dbReference type="PANTHER" id="PTHR30204:SF92">
    <property type="entry name" value="HTH-TYPE TRANSCRIPTIONAL REGULATOR ZNTR"/>
    <property type="match status" value="1"/>
</dbReference>
<comment type="caution">
    <text evidence="4">The sequence shown here is derived from an EMBL/GenBank/DDBJ whole genome shotgun (WGS) entry which is preliminary data.</text>
</comment>